<dbReference type="PANTHER" id="PTHR33540">
    <property type="entry name" value="TRNA THREONYLCARBAMOYLADENOSINE BIOSYNTHESIS PROTEIN TSAE"/>
    <property type="match status" value="1"/>
</dbReference>
<reference evidence="5" key="1">
    <citation type="journal article" date="2019" name="Int. J. Syst. Evol. Microbiol.">
        <title>The Global Catalogue of Microorganisms (GCM) 10K type strain sequencing project: providing services to taxonomists for standard genome sequencing and annotation.</title>
        <authorList>
            <consortium name="The Broad Institute Genomics Platform"/>
            <consortium name="The Broad Institute Genome Sequencing Center for Infectious Disease"/>
            <person name="Wu L."/>
            <person name="Ma J."/>
        </authorList>
    </citation>
    <scope>NUCLEOTIDE SEQUENCE [LARGE SCALE GENOMIC DNA]</scope>
    <source>
        <strain evidence="5">NBRC 105857</strain>
    </source>
</reference>
<comment type="caution">
    <text evidence="4">The sequence shown here is derived from an EMBL/GenBank/DDBJ whole genome shotgun (WGS) entry which is preliminary data.</text>
</comment>
<keyword evidence="2" id="KW-0067">ATP-binding</keyword>
<dbReference type="PANTHER" id="PTHR33540:SF1">
    <property type="entry name" value="N-ACETYLMURAMATE_N-ACETYLGLUCOSAMINE KINASE"/>
    <property type="match status" value="1"/>
</dbReference>
<dbReference type="InterPro" id="IPR002575">
    <property type="entry name" value="Aminoglycoside_PTrfase"/>
</dbReference>
<evidence type="ECO:0000256" key="1">
    <source>
        <dbReference type="ARBA" id="ARBA00022741"/>
    </source>
</evidence>
<dbReference type="EMBL" id="BSOJ01000012">
    <property type="protein sequence ID" value="GLR26218.1"/>
    <property type="molecule type" value="Genomic_DNA"/>
</dbReference>
<dbReference type="SUPFAM" id="SSF56112">
    <property type="entry name" value="Protein kinase-like (PK-like)"/>
    <property type="match status" value="1"/>
</dbReference>
<dbReference type="RefSeq" id="WP_284280714.1">
    <property type="nucleotide sequence ID" value="NZ_BSOJ01000012.1"/>
</dbReference>
<dbReference type="Gene3D" id="3.30.200.20">
    <property type="entry name" value="Phosphorylase Kinase, domain 1"/>
    <property type="match status" value="1"/>
</dbReference>
<evidence type="ECO:0000313" key="4">
    <source>
        <dbReference type="EMBL" id="GLR26218.1"/>
    </source>
</evidence>
<dbReference type="Proteomes" id="UP001156664">
    <property type="component" value="Unassembled WGS sequence"/>
</dbReference>
<dbReference type="InterPro" id="IPR011009">
    <property type="entry name" value="Kinase-like_dom_sf"/>
</dbReference>
<dbReference type="Pfam" id="PF01636">
    <property type="entry name" value="APH"/>
    <property type="match status" value="1"/>
</dbReference>
<dbReference type="Gene3D" id="3.90.1200.10">
    <property type="match status" value="1"/>
</dbReference>
<name>A0ABQ5YTI2_9BURK</name>
<evidence type="ECO:0000259" key="3">
    <source>
        <dbReference type="Pfam" id="PF01636"/>
    </source>
</evidence>
<sequence>MCELRQQKMQEWLATLTSYSFDLSTVSAASSDASFRRYFRVAETGTGKTHVVMDAPPDKEDVKPFLHVAHALKVAGLNAPDILAANLQDGFLLLTDFGNTTFLQALGQGASSESMYRRAISDLVHMQTRTSVAGLPLYAAEKLLSEMALFEQWFIQVHHSAELTTQEKNWLAGIQNLLVQSALAESQVFVHRDYHSRNLMLLPGTEQTPELGIIDFQDAVAGPLSYDLVSLLRDAYIQWPEEQTLDWTIRYWEEARKAGLKVPADIGEFYRQFDFMGLQRHLKVLGIFARLNHRDGKAQYLNDLPLVLEYVRKVAARYIAFKPLLLILDRLEDKAVQVAYSF</sequence>
<proteinExistence type="predicted"/>
<protein>
    <submittedName>
        <fullName evidence="4">Aminoglycoside phosphotransferase</fullName>
    </submittedName>
</protein>
<keyword evidence="5" id="KW-1185">Reference proteome</keyword>
<evidence type="ECO:0000313" key="5">
    <source>
        <dbReference type="Proteomes" id="UP001156664"/>
    </source>
</evidence>
<gene>
    <name evidence="4" type="ORF">GCM10007875_13060</name>
</gene>
<organism evidence="4 5">
    <name type="scientific">Limnobacter litoralis</name>
    <dbReference type="NCBI Taxonomy" id="481366"/>
    <lineage>
        <taxon>Bacteria</taxon>
        <taxon>Pseudomonadati</taxon>
        <taxon>Pseudomonadota</taxon>
        <taxon>Betaproteobacteria</taxon>
        <taxon>Burkholderiales</taxon>
        <taxon>Burkholderiaceae</taxon>
        <taxon>Limnobacter</taxon>
    </lineage>
</organism>
<feature type="domain" description="Aminoglycoside phosphotransferase" evidence="3">
    <location>
        <begin position="26"/>
        <end position="252"/>
    </location>
</feature>
<accession>A0ABQ5YTI2</accession>
<evidence type="ECO:0000256" key="2">
    <source>
        <dbReference type="ARBA" id="ARBA00022840"/>
    </source>
</evidence>
<keyword evidence="1" id="KW-0547">Nucleotide-binding</keyword>